<dbReference type="RefSeq" id="WP_212534163.1">
    <property type="nucleotide sequence ID" value="NZ_JAGSOG010000594.1"/>
</dbReference>
<dbReference type="AlphaFoldDB" id="A0A941F1S7"/>
<sequence length="177" mass="19575">MHVGGRGMEAVNVRRARWSPFQMVCIVLFGAFAVAMVVGAVVSAVYSESMRHRGVEVEATVTADSEQAKGGYCDVRFADVAGTVWDVHLDSSCGVSVGHEVSVVYDPQNPDDVDFSKNLDAGNIVATSAFFVFLGLVFGAVSVWSLRASRERFGDINRRWRRWRAPDHRPTSHRRDQ</sequence>
<evidence type="ECO:0008006" key="4">
    <source>
        <dbReference type="Google" id="ProtNLM"/>
    </source>
</evidence>
<comment type="caution">
    <text evidence="2">The sequence shown here is derived from an EMBL/GenBank/DDBJ whole genome shotgun (WGS) entry which is preliminary data.</text>
</comment>
<name>A0A941F1S7_9ACTN</name>
<feature type="transmembrane region" description="Helical" evidence="1">
    <location>
        <begin position="124"/>
        <end position="146"/>
    </location>
</feature>
<evidence type="ECO:0000313" key="3">
    <source>
        <dbReference type="Proteomes" id="UP000675781"/>
    </source>
</evidence>
<reference evidence="2" key="1">
    <citation type="submission" date="2021-04" db="EMBL/GenBank/DDBJ databases">
        <title>Genome based classification of Actinospica acidithermotolerans sp. nov., an actinobacterium isolated from an Indonesian hot spring.</title>
        <authorList>
            <person name="Kusuma A.B."/>
            <person name="Putra K.E."/>
            <person name="Nafisah S."/>
            <person name="Loh J."/>
            <person name="Nouioui I."/>
            <person name="Goodfellow M."/>
        </authorList>
    </citation>
    <scope>NUCLEOTIDE SEQUENCE</scope>
    <source>
        <strain evidence="2">CSCA 57</strain>
    </source>
</reference>
<gene>
    <name evidence="2" type="ORF">KDL01_41270</name>
</gene>
<dbReference type="Proteomes" id="UP000675781">
    <property type="component" value="Unassembled WGS sequence"/>
</dbReference>
<dbReference type="EMBL" id="JAGSOG010000594">
    <property type="protein sequence ID" value="MBR7839749.1"/>
    <property type="molecule type" value="Genomic_DNA"/>
</dbReference>
<feature type="transmembrane region" description="Helical" evidence="1">
    <location>
        <begin position="21"/>
        <end position="46"/>
    </location>
</feature>
<accession>A0A941F1S7</accession>
<keyword evidence="1" id="KW-1133">Transmembrane helix</keyword>
<keyword evidence="1" id="KW-0812">Transmembrane</keyword>
<keyword evidence="1" id="KW-0472">Membrane</keyword>
<protein>
    <recommendedName>
        <fullName evidence="4">DUF3592 domain-containing protein</fullName>
    </recommendedName>
</protein>
<proteinExistence type="predicted"/>
<evidence type="ECO:0000313" key="2">
    <source>
        <dbReference type="EMBL" id="MBR7839749.1"/>
    </source>
</evidence>
<evidence type="ECO:0000256" key="1">
    <source>
        <dbReference type="SAM" id="Phobius"/>
    </source>
</evidence>
<keyword evidence="3" id="KW-1185">Reference proteome</keyword>
<organism evidence="2 3">
    <name type="scientific">Actinospica durhamensis</name>
    <dbReference type="NCBI Taxonomy" id="1508375"/>
    <lineage>
        <taxon>Bacteria</taxon>
        <taxon>Bacillati</taxon>
        <taxon>Actinomycetota</taxon>
        <taxon>Actinomycetes</taxon>
        <taxon>Catenulisporales</taxon>
        <taxon>Actinospicaceae</taxon>
        <taxon>Actinospica</taxon>
    </lineage>
</organism>